<dbReference type="AlphaFoldDB" id="A0A540MEX7"/>
<dbReference type="PANTHER" id="PTHR34189">
    <property type="entry name" value="TRANSMEMBRANE PROTEIN"/>
    <property type="match status" value="1"/>
</dbReference>
<dbReference type="PANTHER" id="PTHR34189:SF10">
    <property type="entry name" value="TRANSMEMBRANE PROTEIN"/>
    <property type="match status" value="1"/>
</dbReference>
<dbReference type="EMBL" id="VIEB01000278">
    <property type="protein sequence ID" value="TQD97142.1"/>
    <property type="molecule type" value="Genomic_DNA"/>
</dbReference>
<reference evidence="2 3" key="1">
    <citation type="journal article" date="2019" name="G3 (Bethesda)">
        <title>Sequencing of a Wild Apple (Malus baccata) Genome Unravels the Differences Between Cultivated and Wild Apple Species Regarding Disease Resistance and Cold Tolerance.</title>
        <authorList>
            <person name="Chen X."/>
        </authorList>
    </citation>
    <scope>NUCLEOTIDE SEQUENCE [LARGE SCALE GENOMIC DNA]</scope>
    <source>
        <strain evidence="3">cv. Shandingzi</strain>
        <tissue evidence="2">Leaves</tissue>
    </source>
</reference>
<sequence>MHRSTSSAQASEEFLVNFSPASLSLASTPLLNTAAASGDLPVYSIENSDHATKKEIGLLHSSPGGENAIHLIPAILFLCGFVLWIFSHPTKL</sequence>
<comment type="caution">
    <text evidence="2">The sequence shown here is derived from an EMBL/GenBank/DDBJ whole genome shotgun (WGS) entry which is preliminary data.</text>
</comment>
<evidence type="ECO:0000256" key="1">
    <source>
        <dbReference type="SAM" id="Phobius"/>
    </source>
</evidence>
<organism evidence="2 3">
    <name type="scientific">Malus baccata</name>
    <name type="common">Siberian crab apple</name>
    <name type="synonym">Pyrus baccata</name>
    <dbReference type="NCBI Taxonomy" id="106549"/>
    <lineage>
        <taxon>Eukaryota</taxon>
        <taxon>Viridiplantae</taxon>
        <taxon>Streptophyta</taxon>
        <taxon>Embryophyta</taxon>
        <taxon>Tracheophyta</taxon>
        <taxon>Spermatophyta</taxon>
        <taxon>Magnoliopsida</taxon>
        <taxon>eudicotyledons</taxon>
        <taxon>Gunneridae</taxon>
        <taxon>Pentapetalae</taxon>
        <taxon>rosids</taxon>
        <taxon>fabids</taxon>
        <taxon>Rosales</taxon>
        <taxon>Rosaceae</taxon>
        <taxon>Amygdaloideae</taxon>
        <taxon>Maleae</taxon>
        <taxon>Malus</taxon>
    </lineage>
</organism>
<accession>A0A540MEX7</accession>
<keyword evidence="1" id="KW-1133">Transmembrane helix</keyword>
<keyword evidence="1" id="KW-0472">Membrane</keyword>
<keyword evidence="1" id="KW-0812">Transmembrane</keyword>
<dbReference type="Proteomes" id="UP000315295">
    <property type="component" value="Unassembled WGS sequence"/>
</dbReference>
<feature type="transmembrane region" description="Helical" evidence="1">
    <location>
        <begin position="68"/>
        <end position="86"/>
    </location>
</feature>
<keyword evidence="3" id="KW-1185">Reference proteome</keyword>
<evidence type="ECO:0000313" key="3">
    <source>
        <dbReference type="Proteomes" id="UP000315295"/>
    </source>
</evidence>
<evidence type="ECO:0000313" key="2">
    <source>
        <dbReference type="EMBL" id="TQD97142.1"/>
    </source>
</evidence>
<name>A0A540MEX7_MALBA</name>
<protein>
    <submittedName>
        <fullName evidence="2">Uncharacterized protein</fullName>
    </submittedName>
</protein>
<proteinExistence type="predicted"/>
<gene>
    <name evidence="2" type="ORF">C1H46_017231</name>
</gene>
<dbReference type="STRING" id="106549.A0A540MEX7"/>